<name>A0AAE4C0P7_9FLAO</name>
<sequence length="36" mass="4030">MSLIIALVSCKVKNINAFLKENTTAQDSSYYTIVSY</sequence>
<dbReference type="AlphaFoldDB" id="A0AAE4C0P7"/>
<evidence type="ECO:0000313" key="2">
    <source>
        <dbReference type="Proteomes" id="UP001184861"/>
    </source>
</evidence>
<dbReference type="Proteomes" id="UP001184861">
    <property type="component" value="Unassembled WGS sequence"/>
</dbReference>
<evidence type="ECO:0000313" key="1">
    <source>
        <dbReference type="EMBL" id="MDR6524718.1"/>
    </source>
</evidence>
<reference evidence="1" key="1">
    <citation type="submission" date="2023-07" db="EMBL/GenBank/DDBJ databases">
        <title>Sorghum-associated microbial communities from plants grown in Nebraska, USA.</title>
        <authorList>
            <person name="Schachtman D."/>
        </authorList>
    </citation>
    <scope>NUCLEOTIDE SEQUENCE</scope>
    <source>
        <strain evidence="1">DS2360</strain>
    </source>
</reference>
<organism evidence="1 2">
    <name type="scientific">Chryseobacterium rhizosphaerae</name>
    <dbReference type="NCBI Taxonomy" id="395937"/>
    <lineage>
        <taxon>Bacteria</taxon>
        <taxon>Pseudomonadati</taxon>
        <taxon>Bacteroidota</taxon>
        <taxon>Flavobacteriia</taxon>
        <taxon>Flavobacteriales</taxon>
        <taxon>Weeksellaceae</taxon>
        <taxon>Chryseobacterium group</taxon>
        <taxon>Chryseobacterium</taxon>
    </lineage>
</organism>
<gene>
    <name evidence="1" type="ORF">J2787_000088</name>
</gene>
<proteinExistence type="predicted"/>
<protein>
    <submittedName>
        <fullName evidence="1">Uncharacterized protein</fullName>
    </submittedName>
</protein>
<dbReference type="EMBL" id="JAVDQY010000001">
    <property type="protein sequence ID" value="MDR6524718.1"/>
    <property type="molecule type" value="Genomic_DNA"/>
</dbReference>
<accession>A0AAE4C0P7</accession>
<comment type="caution">
    <text evidence="1">The sequence shown here is derived from an EMBL/GenBank/DDBJ whole genome shotgun (WGS) entry which is preliminary data.</text>
</comment>